<evidence type="ECO:0000256" key="3">
    <source>
        <dbReference type="ARBA" id="ARBA00022729"/>
    </source>
</evidence>
<dbReference type="InterPro" id="IPR053038">
    <property type="entry name" value="RLP_Defense"/>
</dbReference>
<keyword evidence="10" id="KW-1185">Reference proteome</keyword>
<dbReference type="AlphaFoldDB" id="A0ABC8S653"/>
<dbReference type="SUPFAM" id="SSF52058">
    <property type="entry name" value="L domain-like"/>
    <property type="match status" value="1"/>
</dbReference>
<evidence type="ECO:0000313" key="9">
    <source>
        <dbReference type="EMBL" id="CAK9152630.1"/>
    </source>
</evidence>
<dbReference type="PANTHER" id="PTHR48064:SF1">
    <property type="entry name" value="RECEPTOR-LIKE PROTEIN 51-RELATED"/>
    <property type="match status" value="1"/>
</dbReference>
<keyword evidence="5 7" id="KW-0472">Membrane</keyword>
<name>A0ABC8S653_9AQUA</name>
<feature type="signal peptide" evidence="8">
    <location>
        <begin position="1"/>
        <end position="27"/>
    </location>
</feature>
<sequence>MAPNPLDLLTPLSLLLLLLLLPSFTLTSSLSPPSTTTFTLDPNQLKALQSINFPTSTDPCSPPTHLHNSTTCDSSKPFHHLLSLRLSNCSYNVTLSTTALKSLSSLTDLQFINCPISPVRFPSELTANLRSFTCINCLKTLTGDGLNQLQNLTTLTISGVNIADATLSMILGTMKNLNFVSISQTGLTGYLPDHWQTKLTQIDLSSNNLKGKIPSSLSRIENLEYLDLSSNSLYGEIPGSFGDFISLQNVSLASNSLFGQIPDSLAMISGLVHLDLGSNQLNGTIPGFLSEMKQLKYLNLEKNNFEGVLPFNGSFIKRLEVFKVGGNSQLCFNDSTISSKEHGIDRCRKRRMHAASKIVLGVAIGLSSIVFVIIFLVVLSKYC</sequence>
<evidence type="ECO:0000313" key="10">
    <source>
        <dbReference type="Proteomes" id="UP001642360"/>
    </source>
</evidence>
<keyword evidence="7" id="KW-0812">Transmembrane</keyword>
<evidence type="ECO:0000256" key="8">
    <source>
        <dbReference type="SAM" id="SignalP"/>
    </source>
</evidence>
<keyword evidence="2" id="KW-0433">Leucine-rich repeat</keyword>
<dbReference type="PANTHER" id="PTHR48064">
    <property type="entry name" value="OS01G0750400 PROTEIN"/>
    <property type="match status" value="1"/>
</dbReference>
<evidence type="ECO:0000256" key="4">
    <source>
        <dbReference type="ARBA" id="ARBA00022737"/>
    </source>
</evidence>
<dbReference type="Proteomes" id="UP001642360">
    <property type="component" value="Unassembled WGS sequence"/>
</dbReference>
<dbReference type="FunFam" id="3.80.10.10:FF:000041">
    <property type="entry name" value="LRR receptor-like serine/threonine-protein kinase ERECTA"/>
    <property type="match status" value="2"/>
</dbReference>
<keyword evidence="3 8" id="KW-0732">Signal</keyword>
<dbReference type="GO" id="GO:0016020">
    <property type="term" value="C:membrane"/>
    <property type="evidence" value="ECO:0007669"/>
    <property type="project" value="UniProtKB-SubCell"/>
</dbReference>
<comment type="subcellular location">
    <subcellularLocation>
        <location evidence="1">Membrane</location>
    </subcellularLocation>
</comment>
<dbReference type="InterPro" id="IPR001611">
    <property type="entry name" value="Leu-rich_rpt"/>
</dbReference>
<keyword evidence="4" id="KW-0677">Repeat</keyword>
<dbReference type="EMBL" id="CAUOFW020002280">
    <property type="protein sequence ID" value="CAK9152630.1"/>
    <property type="molecule type" value="Genomic_DNA"/>
</dbReference>
<dbReference type="PRINTS" id="PR00019">
    <property type="entry name" value="LEURICHRPT"/>
</dbReference>
<dbReference type="Pfam" id="PF00560">
    <property type="entry name" value="LRR_1"/>
    <property type="match status" value="2"/>
</dbReference>
<dbReference type="Gene3D" id="3.80.10.10">
    <property type="entry name" value="Ribonuclease Inhibitor"/>
    <property type="match status" value="2"/>
</dbReference>
<evidence type="ECO:0000256" key="7">
    <source>
        <dbReference type="SAM" id="Phobius"/>
    </source>
</evidence>
<organism evidence="9 10">
    <name type="scientific">Ilex paraguariensis</name>
    <name type="common">yerba mate</name>
    <dbReference type="NCBI Taxonomy" id="185542"/>
    <lineage>
        <taxon>Eukaryota</taxon>
        <taxon>Viridiplantae</taxon>
        <taxon>Streptophyta</taxon>
        <taxon>Embryophyta</taxon>
        <taxon>Tracheophyta</taxon>
        <taxon>Spermatophyta</taxon>
        <taxon>Magnoliopsida</taxon>
        <taxon>eudicotyledons</taxon>
        <taxon>Gunneridae</taxon>
        <taxon>Pentapetalae</taxon>
        <taxon>asterids</taxon>
        <taxon>campanulids</taxon>
        <taxon>Aquifoliales</taxon>
        <taxon>Aquifoliaceae</taxon>
        <taxon>Ilex</taxon>
    </lineage>
</organism>
<accession>A0ABC8S653</accession>
<evidence type="ECO:0000256" key="6">
    <source>
        <dbReference type="ARBA" id="ARBA00023180"/>
    </source>
</evidence>
<keyword evidence="7" id="KW-1133">Transmembrane helix</keyword>
<evidence type="ECO:0000256" key="1">
    <source>
        <dbReference type="ARBA" id="ARBA00004370"/>
    </source>
</evidence>
<dbReference type="Pfam" id="PF13855">
    <property type="entry name" value="LRR_8"/>
    <property type="match status" value="1"/>
</dbReference>
<dbReference type="InterPro" id="IPR032675">
    <property type="entry name" value="LRR_dom_sf"/>
</dbReference>
<gene>
    <name evidence="9" type="ORF">ILEXP_LOCUS20856</name>
</gene>
<comment type="caution">
    <text evidence="9">The sequence shown here is derived from an EMBL/GenBank/DDBJ whole genome shotgun (WGS) entry which is preliminary data.</text>
</comment>
<proteinExistence type="predicted"/>
<reference evidence="9 10" key="1">
    <citation type="submission" date="2024-02" db="EMBL/GenBank/DDBJ databases">
        <authorList>
            <person name="Vignale AGUSTIN F."/>
            <person name="Sosa J E."/>
            <person name="Modenutti C."/>
        </authorList>
    </citation>
    <scope>NUCLEOTIDE SEQUENCE [LARGE SCALE GENOMIC DNA]</scope>
</reference>
<evidence type="ECO:0000256" key="2">
    <source>
        <dbReference type="ARBA" id="ARBA00022614"/>
    </source>
</evidence>
<feature type="chain" id="PRO_5044772861" evidence="8">
    <location>
        <begin position="28"/>
        <end position="383"/>
    </location>
</feature>
<evidence type="ECO:0000256" key="5">
    <source>
        <dbReference type="ARBA" id="ARBA00023136"/>
    </source>
</evidence>
<feature type="transmembrane region" description="Helical" evidence="7">
    <location>
        <begin position="358"/>
        <end position="379"/>
    </location>
</feature>
<protein>
    <submittedName>
        <fullName evidence="9">Uncharacterized protein</fullName>
    </submittedName>
</protein>
<keyword evidence="6" id="KW-0325">Glycoprotein</keyword>